<evidence type="ECO:0000256" key="6">
    <source>
        <dbReference type="ARBA" id="ARBA00022801"/>
    </source>
</evidence>
<dbReference type="PANTHER" id="PTHR10340">
    <property type="entry name" value="SPHINGOMYELIN PHOSPHODIESTERASE"/>
    <property type="match status" value="1"/>
</dbReference>
<evidence type="ECO:0000256" key="7">
    <source>
        <dbReference type="ARBA" id="ARBA00022833"/>
    </source>
</evidence>
<name>A0A8C4SIT3_ERPCA</name>
<dbReference type="GO" id="GO:0016020">
    <property type="term" value="C:membrane"/>
    <property type="evidence" value="ECO:0007669"/>
    <property type="project" value="GOC"/>
</dbReference>
<keyword evidence="4 10" id="KW-0479">Metal-binding</keyword>
<protein>
    <recommendedName>
        <fullName evidence="10">Acid sphingomyelinase-like phosphodiesterase</fullName>
    </recommendedName>
</protein>
<dbReference type="Ensembl" id="ENSECRT00000017723.1">
    <property type="protein sequence ID" value="ENSECRP00000017384.1"/>
    <property type="gene ID" value="ENSECRG00000011601.1"/>
</dbReference>
<evidence type="ECO:0000259" key="13">
    <source>
        <dbReference type="Pfam" id="PF19272"/>
    </source>
</evidence>
<evidence type="ECO:0000256" key="3">
    <source>
        <dbReference type="ARBA" id="ARBA00022525"/>
    </source>
</evidence>
<reference evidence="14" key="3">
    <citation type="submission" date="2025-09" db="UniProtKB">
        <authorList>
            <consortium name="Ensembl"/>
        </authorList>
    </citation>
    <scope>IDENTIFICATION</scope>
</reference>
<dbReference type="PIRSF" id="PIRSF036767">
    <property type="entry name" value="ASM-like_PDE"/>
    <property type="match status" value="1"/>
</dbReference>
<evidence type="ECO:0000256" key="5">
    <source>
        <dbReference type="ARBA" id="ARBA00022729"/>
    </source>
</evidence>
<evidence type="ECO:0000313" key="14">
    <source>
        <dbReference type="Ensembl" id="ENSECRP00000017384.1"/>
    </source>
</evidence>
<reference evidence="14" key="1">
    <citation type="submission" date="2021-06" db="EMBL/GenBank/DDBJ databases">
        <authorList>
            <consortium name="Wellcome Sanger Institute Data Sharing"/>
        </authorList>
    </citation>
    <scope>NUCLEOTIDE SEQUENCE [LARGE SCALE GENOMIC DNA]</scope>
</reference>
<feature type="binding site" evidence="11">
    <location>
        <position position="32"/>
    </location>
    <ligand>
        <name>Zn(2+)</name>
        <dbReference type="ChEBI" id="CHEBI:29105"/>
        <label>1</label>
    </ligand>
</feature>
<evidence type="ECO:0000256" key="4">
    <source>
        <dbReference type="ARBA" id="ARBA00022723"/>
    </source>
</evidence>
<reference evidence="14" key="2">
    <citation type="submission" date="2025-08" db="UniProtKB">
        <authorList>
            <consortium name="Ensembl"/>
        </authorList>
    </citation>
    <scope>IDENTIFICATION</scope>
</reference>
<evidence type="ECO:0000256" key="1">
    <source>
        <dbReference type="ARBA" id="ARBA00004613"/>
    </source>
</evidence>
<comment type="cofactor">
    <cofactor evidence="11">
        <name>Zn(2+)</name>
        <dbReference type="ChEBI" id="CHEBI:29105"/>
    </cofactor>
    <text evidence="11">Binds 2 Zn(2+) per subunit.</text>
</comment>
<dbReference type="PANTHER" id="PTHR10340:SF25">
    <property type="entry name" value="ACID SPHINGOMYELINASE-LIKE PHOSPHODIESTERASE 3B"/>
    <property type="match status" value="1"/>
</dbReference>
<feature type="chain" id="PRO_5034356133" description="Acid sphingomyelinase-like phosphodiesterase" evidence="10">
    <location>
        <begin position="21"/>
        <end position="454"/>
    </location>
</feature>
<comment type="similarity">
    <text evidence="2 10">Belongs to the acid sphingomyelinase family.</text>
</comment>
<feature type="binding site" evidence="11">
    <location>
        <position position="279"/>
    </location>
    <ligand>
        <name>Zn(2+)</name>
        <dbReference type="ChEBI" id="CHEBI:29105"/>
        <label>1</label>
    </ligand>
</feature>
<feature type="binding site" evidence="11">
    <location>
        <position position="136"/>
    </location>
    <ligand>
        <name>Zn(2+)</name>
        <dbReference type="ChEBI" id="CHEBI:29105"/>
        <label>2</label>
    </ligand>
</feature>
<sequence>MSGRLTILLLLLYWNHGALALSGYFWHISDLHLEPEYKLSNDLYTICPSSGSSPALNAGPYGDYHCDSPWALIESSLKTMKQIFPTPDFIFWTGDDTPHVANSKLGSEKVLAIIRNLTTIIKNTFPAVAVYSTLGNHDFHPKNQLPPGYNDFYVKIASLWGSWLNNAQEKFQDGAYYKMTLQGKNKCHILVLNTNLYYDQNMVTNNLEDPGNQFRWLENELTAAVNSKDKVYIIGHIPPGMFEKRRDIFWFSPNHNKKYIEIIQKYHSAIAGQFFGHHHTDSFRMFYDNKGTPISTMFLTPAITPWKTTLPGVVNGANNPGIRLFEYDKDTLLVKDMVTYYLNLTYANRNFPRWEKEYRLTESFNVPDGSPLSMHEVLQKISTKEFYLQKYYKLNSVNYNLSECNAYCRADHVCAIKEVDFSRYKKCILENSSILISVMSVFWMLPLVVVGEMV</sequence>
<dbReference type="CDD" id="cd00842">
    <property type="entry name" value="MPP_ASMase"/>
    <property type="match status" value="1"/>
</dbReference>
<gene>
    <name evidence="14" type="primary">SMPDL3B</name>
    <name evidence="14" type="synonym">smpdl3b</name>
</gene>
<accession>A0A8C4SIT3</accession>
<keyword evidence="3 10" id="KW-0964">Secreted</keyword>
<keyword evidence="9" id="KW-0325">Glycoprotein</keyword>
<dbReference type="GeneTree" id="ENSGT00950000183182"/>
<evidence type="ECO:0000256" key="10">
    <source>
        <dbReference type="PIRNR" id="PIRNR036767"/>
    </source>
</evidence>
<keyword evidence="7 10" id="KW-0862">Zinc</keyword>
<dbReference type="InterPro" id="IPR029052">
    <property type="entry name" value="Metallo-depent_PP-like"/>
</dbReference>
<evidence type="ECO:0000256" key="8">
    <source>
        <dbReference type="ARBA" id="ARBA00023157"/>
    </source>
</evidence>
<keyword evidence="5 10" id="KW-0732">Signal</keyword>
<dbReference type="InterPro" id="IPR041805">
    <property type="entry name" value="ASMase/PPN1_MPP"/>
</dbReference>
<feature type="domain" description="Calcineurin-like phosphoesterase" evidence="12">
    <location>
        <begin position="25"/>
        <end position="280"/>
    </location>
</feature>
<feature type="binding site" evidence="11">
    <location>
        <position position="236"/>
    </location>
    <ligand>
        <name>Zn(2+)</name>
        <dbReference type="ChEBI" id="CHEBI:29105"/>
        <label>2</label>
    </ligand>
</feature>
<dbReference type="GO" id="GO:0006685">
    <property type="term" value="P:sphingomyelin catabolic process"/>
    <property type="evidence" value="ECO:0007669"/>
    <property type="project" value="InterPro"/>
</dbReference>
<proteinExistence type="inferred from homology"/>
<evidence type="ECO:0000256" key="9">
    <source>
        <dbReference type="ARBA" id="ARBA00023180"/>
    </source>
</evidence>
<dbReference type="FunFam" id="3.60.21.10:FF:000143">
    <property type="entry name" value="Acid sphingomyelinase-like phosphodiesterase"/>
    <property type="match status" value="1"/>
</dbReference>
<dbReference type="Gene3D" id="3.60.21.10">
    <property type="match status" value="1"/>
</dbReference>
<dbReference type="GO" id="GO:0005615">
    <property type="term" value="C:extracellular space"/>
    <property type="evidence" value="ECO:0007669"/>
    <property type="project" value="UniProtKB-UniRule"/>
</dbReference>
<dbReference type="InterPro" id="IPR045473">
    <property type="entry name" value="ASM_C"/>
</dbReference>
<feature type="domain" description="Sphingomyelin phosphodiesterase C-terminal" evidence="13">
    <location>
        <begin position="293"/>
        <end position="430"/>
    </location>
</feature>
<evidence type="ECO:0000256" key="11">
    <source>
        <dbReference type="PIRSR" id="PIRSR036767-51"/>
    </source>
</evidence>
<dbReference type="GO" id="GO:0046872">
    <property type="term" value="F:metal ion binding"/>
    <property type="evidence" value="ECO:0007669"/>
    <property type="project" value="UniProtKB-KW"/>
</dbReference>
<comment type="subcellular location">
    <subcellularLocation>
        <location evidence="1">Secreted</location>
    </subcellularLocation>
</comment>
<feature type="signal peptide" evidence="10">
    <location>
        <begin position="1"/>
        <end position="20"/>
    </location>
</feature>
<evidence type="ECO:0000259" key="12">
    <source>
        <dbReference type="Pfam" id="PF00149"/>
    </source>
</evidence>
<feature type="binding site" evidence="11">
    <location>
        <position position="30"/>
    </location>
    <ligand>
        <name>Zn(2+)</name>
        <dbReference type="ChEBI" id="CHEBI:29105"/>
        <label>1</label>
    </ligand>
</feature>
<organism evidence="14 15">
    <name type="scientific">Erpetoichthys calabaricus</name>
    <name type="common">Rope fish</name>
    <name type="synonym">Calamoichthys calabaricus</name>
    <dbReference type="NCBI Taxonomy" id="27687"/>
    <lineage>
        <taxon>Eukaryota</taxon>
        <taxon>Metazoa</taxon>
        <taxon>Chordata</taxon>
        <taxon>Craniata</taxon>
        <taxon>Vertebrata</taxon>
        <taxon>Euteleostomi</taxon>
        <taxon>Actinopterygii</taxon>
        <taxon>Polypteriformes</taxon>
        <taxon>Polypteridae</taxon>
        <taxon>Erpetoichthys</taxon>
    </lineage>
</organism>
<dbReference type="SUPFAM" id="SSF56300">
    <property type="entry name" value="Metallo-dependent phosphatases"/>
    <property type="match status" value="1"/>
</dbReference>
<dbReference type="Pfam" id="PF19272">
    <property type="entry name" value="ASMase_C"/>
    <property type="match status" value="1"/>
</dbReference>
<dbReference type="InterPro" id="IPR004843">
    <property type="entry name" value="Calcineurin-like_PHP"/>
</dbReference>
<dbReference type="InterPro" id="IPR017064">
    <property type="entry name" value="ASM-like_Pdiesterase_prd"/>
</dbReference>
<keyword evidence="15" id="KW-1185">Reference proteome</keyword>
<dbReference type="GO" id="GO:0004767">
    <property type="term" value="F:sphingomyelin phosphodiesterase activity"/>
    <property type="evidence" value="ECO:0007669"/>
    <property type="project" value="InterPro"/>
</dbReference>
<feature type="binding site" evidence="11">
    <location>
        <position position="277"/>
    </location>
    <ligand>
        <name>Zn(2+)</name>
        <dbReference type="ChEBI" id="CHEBI:29105"/>
        <label>2</label>
    </ligand>
</feature>
<dbReference type="Pfam" id="PF00149">
    <property type="entry name" value="Metallophos"/>
    <property type="match status" value="1"/>
</dbReference>
<keyword evidence="6 10" id="KW-0378">Hydrolase</keyword>
<keyword evidence="8" id="KW-1015">Disulfide bond</keyword>
<evidence type="ECO:0000256" key="2">
    <source>
        <dbReference type="ARBA" id="ARBA00008234"/>
    </source>
</evidence>
<feature type="binding site" evidence="11">
    <location>
        <position position="95"/>
    </location>
    <ligand>
        <name>Zn(2+)</name>
        <dbReference type="ChEBI" id="CHEBI:29105"/>
        <label>1</label>
    </ligand>
</feature>
<feature type="binding site" evidence="11">
    <location>
        <position position="95"/>
    </location>
    <ligand>
        <name>Zn(2+)</name>
        <dbReference type="ChEBI" id="CHEBI:29105"/>
        <label>2</label>
    </ligand>
</feature>
<dbReference type="Proteomes" id="UP000694620">
    <property type="component" value="Chromosome 14"/>
</dbReference>
<evidence type="ECO:0000313" key="15">
    <source>
        <dbReference type="Proteomes" id="UP000694620"/>
    </source>
</evidence>
<dbReference type="AlphaFoldDB" id="A0A8C4SIT3"/>